<dbReference type="Proteomes" id="UP001518976">
    <property type="component" value="Unassembled WGS sequence"/>
</dbReference>
<reference evidence="2 3" key="1">
    <citation type="submission" date="2021-02" db="EMBL/GenBank/DDBJ databases">
        <title>Streptomyces spirodelae sp. nov., isolated from duckweed.</title>
        <authorList>
            <person name="Saimee Y."/>
            <person name="Duangmal K."/>
        </authorList>
    </citation>
    <scope>NUCLEOTIDE SEQUENCE [LARGE SCALE GENOMIC DNA]</scope>
    <source>
        <strain evidence="2 3">DW4-2</strain>
    </source>
</reference>
<feature type="region of interest" description="Disordered" evidence="1">
    <location>
        <begin position="287"/>
        <end position="327"/>
    </location>
</feature>
<keyword evidence="3" id="KW-1185">Reference proteome</keyword>
<evidence type="ECO:0000256" key="1">
    <source>
        <dbReference type="SAM" id="MobiDB-lite"/>
    </source>
</evidence>
<feature type="compositionally biased region" description="Basic and acidic residues" evidence="1">
    <location>
        <begin position="290"/>
        <end position="321"/>
    </location>
</feature>
<dbReference type="RefSeq" id="WP_209264032.1">
    <property type="nucleotide sequence ID" value="NZ_JAFFZN010000004.1"/>
</dbReference>
<proteinExistence type="predicted"/>
<gene>
    <name evidence="2" type="ORF">JW592_07005</name>
</gene>
<accession>A0ABS3WQ22</accession>
<feature type="region of interest" description="Disordered" evidence="1">
    <location>
        <begin position="88"/>
        <end position="114"/>
    </location>
</feature>
<dbReference type="EMBL" id="JAFFZN010000004">
    <property type="protein sequence ID" value="MBO8185222.1"/>
    <property type="molecule type" value="Genomic_DNA"/>
</dbReference>
<organism evidence="2 3">
    <name type="scientific">Streptomyces spirodelae</name>
    <dbReference type="NCBI Taxonomy" id="2812904"/>
    <lineage>
        <taxon>Bacteria</taxon>
        <taxon>Bacillati</taxon>
        <taxon>Actinomycetota</taxon>
        <taxon>Actinomycetes</taxon>
        <taxon>Kitasatosporales</taxon>
        <taxon>Streptomycetaceae</taxon>
        <taxon>Streptomyces</taxon>
    </lineage>
</organism>
<protein>
    <recommendedName>
        <fullName evidence="4">Heparin-sulfate lyase N-terminal domain-containing protein</fullName>
    </recommendedName>
</protein>
<sequence length="922" mass="100378">MQEGNETGDAGIRHPADAGRTVHALDARGTVRDWLISPAWGRPADDLDKYLATEGDPWGERGRWQLTNGPDVTPLKEELHRHRPLRREPVTTPPLEGGPVRCTGPDGTEHTGTWRRVHTPADGLVDWSEFCFTPEYRTALAACVLEVDQAEWRTLRLAATGPVLLFVNGELAGESGTVTYMEPAEQSVRVWLPSGTSTVVVATWQVAFRECRHVVRLRVHGLPVRVVVPSKGACEHTSAVAERILDAVGVPRWGTTSGEVTITGPKGAALRVDGAGRTRRVRLTAGRATVRLDGDHGDHGDAADPERHDTSAADAEKDERGTGSASMLSTGTTVLRIAMDDDRCPVYREFPVAVLPSSYRAAPEGPRAERRAEFLRHAARTEGTAGELARALGDPSYQVTASGLARALWMIDNRADCADFEAVGLLHLWHRIPADRWEAGLRARVRAAILGFKFWIDQPGLDAMCYFTENHQLVWHTAELLWGSALADSAFANTGWTGARHAAHARSMAVAWMRRKLAGGFSEFDSNAYLAIDLLALVTLVEYAEDEEVVQLAAGVADRVLFSLAANSWRGIHGCAHGRSYVSTLRSSRLEETAPIMWVCFGTGALNEAVLPAAAVATAVRYRMPDAIRHTAHHLPERWWGRQSYRGEYRPTHDLLARPYASDLTVYKTPDAMLSCVGDYRPGLPGLQEHIWGATLGPETQVYVTHAPNASTSPSARPNAWAGNRLLPRARQHEGTVLALYRIPGDDAMGYAHAWFPVAEFDEWLQYGVWTVGRKGDGYVALATEDGALLADAGPEARQELRPRGPGTAWVCTVGRRALHGELGDFARALGTPRFGPDRVGFRTLEGTELALSWDGPFTVDGRPADLAEDGTVAPVPQLDNPCARLEFTDATLTIAPSAPAGAAPHVIDLQWGRKVTGTEDA</sequence>
<evidence type="ECO:0000313" key="3">
    <source>
        <dbReference type="Proteomes" id="UP001518976"/>
    </source>
</evidence>
<evidence type="ECO:0000313" key="2">
    <source>
        <dbReference type="EMBL" id="MBO8185222.1"/>
    </source>
</evidence>
<evidence type="ECO:0008006" key="4">
    <source>
        <dbReference type="Google" id="ProtNLM"/>
    </source>
</evidence>
<name>A0ABS3WQ22_9ACTN</name>
<comment type="caution">
    <text evidence="2">The sequence shown here is derived from an EMBL/GenBank/DDBJ whole genome shotgun (WGS) entry which is preliminary data.</text>
</comment>